<feature type="domain" description="NADH-Ubiquinone oxidoreductase (complex I) chain 5 N-terminal" evidence="8">
    <location>
        <begin position="123"/>
        <end position="153"/>
    </location>
</feature>
<dbReference type="GO" id="GO:0012505">
    <property type="term" value="C:endomembrane system"/>
    <property type="evidence" value="ECO:0007669"/>
    <property type="project" value="UniProtKB-SubCell"/>
</dbReference>
<feature type="transmembrane region" description="Helical" evidence="6">
    <location>
        <begin position="634"/>
        <end position="652"/>
    </location>
</feature>
<proteinExistence type="predicted"/>
<feature type="transmembrane region" description="Helical" evidence="6">
    <location>
        <begin position="230"/>
        <end position="249"/>
    </location>
</feature>
<feature type="transmembrane region" description="Helical" evidence="6">
    <location>
        <begin position="33"/>
        <end position="50"/>
    </location>
</feature>
<dbReference type="PRINTS" id="PR01434">
    <property type="entry name" value="NADHDHGNASE5"/>
</dbReference>
<feature type="transmembrane region" description="Helical" evidence="6">
    <location>
        <begin position="470"/>
        <end position="492"/>
    </location>
</feature>
<keyword evidence="10" id="KW-1185">Reference proteome</keyword>
<dbReference type="Pfam" id="PF00361">
    <property type="entry name" value="Proton_antipo_M"/>
    <property type="match status" value="1"/>
</dbReference>
<evidence type="ECO:0000259" key="7">
    <source>
        <dbReference type="Pfam" id="PF00361"/>
    </source>
</evidence>
<feature type="transmembrane region" description="Helical" evidence="6">
    <location>
        <begin position="293"/>
        <end position="311"/>
    </location>
</feature>
<accession>A0A4R3N080</accession>
<feature type="transmembrane region" description="Helical" evidence="6">
    <location>
        <begin position="6"/>
        <end position="21"/>
    </location>
</feature>
<sequence length="653" mass="70654">MPLIALLILFPLCAGLAVLSTRDIEQRENLVRWLAYGLGGATLLLALLHFRTEPEFFTLGQGLTGALDNLFMLGGIAVSLYLLYACRQIKGREWYIPVLLLVQMGLMLFVELAPEHPVVARPFYLDSFSVLMALIVGVIGGLICIHAVRYMHDYHAHGHGAQEAKTTCPERRRRSFFFMLFVFLAAMFGIVFSNHLLWLFFFWEVTTLCSFWLIAYSGTDEAVRNGFRALGINLIGGVSFAGALVWLTHGPGLHTWELDQLVAAGSALALIPAVLIAVAGLTKSAQMPFSSWLLGAMVAPTPVSALLHSSTLVKAGVFLLVKLAPVFHNTYAGLLLSLIGGLTFLVTSLIAINQRSAKLVLAYSTIANLGLIVMCVGIGTAATLWAAILLIVFHAVAKALLFLAAGTTAHLIGGRDIEDMEGLVYRRPALAAAMLIGILGMFLAPFGMLLSKYATLQAFLTVEVLPLGGVLLAVIIVFGSAPTLFFWSKWMGKLVAVPRRPQPSELPLPRDEAIALFSLAALTTLACALFPLIDWLFIHPYTGSLIGAGLIPALDGHLPWETIATMSFMLAALFLLPILFWLRPPQFQASSGYLSGANVDGSASYRGAMGAEREVASRSYFLTDFIREGMLTRVGLLGSGCLLILMMLTGAIR</sequence>
<dbReference type="InterPro" id="IPR001516">
    <property type="entry name" value="Proton_antipo_N"/>
</dbReference>
<comment type="caution">
    <text evidence="9">The sequence shown here is derived from an EMBL/GenBank/DDBJ whole genome shotgun (WGS) entry which is preliminary data.</text>
</comment>
<feature type="domain" description="NADH:quinone oxidoreductase/Mrp antiporter transmembrane" evidence="7">
    <location>
        <begin position="193"/>
        <end position="465"/>
    </location>
</feature>
<dbReference type="InterPro" id="IPR050616">
    <property type="entry name" value="CPA3_Na-H_Antiporter_A"/>
</dbReference>
<feature type="transmembrane region" description="Helical" evidence="6">
    <location>
        <begin position="130"/>
        <end position="148"/>
    </location>
</feature>
<feature type="transmembrane region" description="Helical" evidence="6">
    <location>
        <begin position="385"/>
        <end position="408"/>
    </location>
</feature>
<dbReference type="GO" id="GO:0016020">
    <property type="term" value="C:membrane"/>
    <property type="evidence" value="ECO:0007669"/>
    <property type="project" value="UniProtKB-SubCell"/>
</dbReference>
<dbReference type="Pfam" id="PF00662">
    <property type="entry name" value="Proton_antipo_N"/>
    <property type="match status" value="1"/>
</dbReference>
<organism evidence="9 10">
    <name type="scientific">Thiobaca trueperi</name>
    <dbReference type="NCBI Taxonomy" id="127458"/>
    <lineage>
        <taxon>Bacteria</taxon>
        <taxon>Pseudomonadati</taxon>
        <taxon>Pseudomonadota</taxon>
        <taxon>Gammaproteobacteria</taxon>
        <taxon>Chromatiales</taxon>
        <taxon>Chromatiaceae</taxon>
        <taxon>Thiobaca</taxon>
    </lineage>
</organism>
<feature type="transmembrane region" description="Helical" evidence="6">
    <location>
        <begin position="198"/>
        <end position="218"/>
    </location>
</feature>
<evidence type="ECO:0000256" key="4">
    <source>
        <dbReference type="ARBA" id="ARBA00023136"/>
    </source>
</evidence>
<keyword evidence="4 6" id="KW-0472">Membrane</keyword>
<keyword evidence="3 6" id="KW-1133">Transmembrane helix</keyword>
<comment type="subcellular location">
    <subcellularLocation>
        <location evidence="1">Endomembrane system</location>
        <topology evidence="1">Multi-pass membrane protein</topology>
    </subcellularLocation>
    <subcellularLocation>
        <location evidence="5">Membrane</location>
        <topology evidence="5">Multi-pass membrane protein</topology>
    </subcellularLocation>
</comment>
<dbReference type="EMBL" id="SMAO01000003">
    <property type="protein sequence ID" value="TCT22155.1"/>
    <property type="molecule type" value="Genomic_DNA"/>
</dbReference>
<dbReference type="InterPro" id="IPR001750">
    <property type="entry name" value="ND/Mrp_TM"/>
</dbReference>
<evidence type="ECO:0000313" key="9">
    <source>
        <dbReference type="EMBL" id="TCT22155.1"/>
    </source>
</evidence>
<dbReference type="PANTHER" id="PTHR43373:SF1">
    <property type="entry name" value="NA(+)_H(+) ANTIPORTER SUBUNIT A"/>
    <property type="match status" value="1"/>
</dbReference>
<evidence type="ECO:0000256" key="2">
    <source>
        <dbReference type="ARBA" id="ARBA00022692"/>
    </source>
</evidence>
<feature type="transmembrane region" description="Helical" evidence="6">
    <location>
        <begin position="94"/>
        <end position="110"/>
    </location>
</feature>
<feature type="transmembrane region" description="Helical" evidence="6">
    <location>
        <begin position="70"/>
        <end position="87"/>
    </location>
</feature>
<reference evidence="9 10" key="1">
    <citation type="submission" date="2019-03" db="EMBL/GenBank/DDBJ databases">
        <title>Genomic Encyclopedia of Type Strains, Phase IV (KMG-IV): sequencing the most valuable type-strain genomes for metagenomic binning, comparative biology and taxonomic classification.</title>
        <authorList>
            <person name="Goeker M."/>
        </authorList>
    </citation>
    <scope>NUCLEOTIDE SEQUENCE [LARGE SCALE GENOMIC DNA]</scope>
    <source>
        <strain evidence="9 10">DSM 13587</strain>
    </source>
</reference>
<protein>
    <submittedName>
        <fullName evidence="9">Ech hydrogenase subunit A</fullName>
    </submittedName>
</protein>
<dbReference type="AlphaFoldDB" id="A0A4R3N080"/>
<evidence type="ECO:0000256" key="5">
    <source>
        <dbReference type="RuleBase" id="RU000320"/>
    </source>
</evidence>
<dbReference type="OrthoDB" id="9768329at2"/>
<evidence type="ECO:0000256" key="3">
    <source>
        <dbReference type="ARBA" id="ARBA00022989"/>
    </source>
</evidence>
<evidence type="ECO:0000259" key="8">
    <source>
        <dbReference type="Pfam" id="PF00662"/>
    </source>
</evidence>
<dbReference type="Proteomes" id="UP000295717">
    <property type="component" value="Unassembled WGS sequence"/>
</dbReference>
<evidence type="ECO:0000313" key="10">
    <source>
        <dbReference type="Proteomes" id="UP000295717"/>
    </source>
</evidence>
<feature type="transmembrane region" description="Helical" evidence="6">
    <location>
        <begin position="261"/>
        <end position="281"/>
    </location>
</feature>
<dbReference type="PANTHER" id="PTHR43373">
    <property type="entry name" value="NA(+)/H(+) ANTIPORTER SUBUNIT"/>
    <property type="match status" value="1"/>
</dbReference>
<feature type="transmembrane region" description="Helical" evidence="6">
    <location>
        <begin position="175"/>
        <end position="192"/>
    </location>
</feature>
<evidence type="ECO:0000256" key="6">
    <source>
        <dbReference type="SAM" id="Phobius"/>
    </source>
</evidence>
<evidence type="ECO:0000256" key="1">
    <source>
        <dbReference type="ARBA" id="ARBA00004127"/>
    </source>
</evidence>
<feature type="transmembrane region" description="Helical" evidence="6">
    <location>
        <begin position="513"/>
        <end position="538"/>
    </location>
</feature>
<feature type="transmembrane region" description="Helical" evidence="6">
    <location>
        <begin position="359"/>
        <end position="379"/>
    </location>
</feature>
<name>A0A4R3N080_9GAMM</name>
<feature type="transmembrane region" description="Helical" evidence="6">
    <location>
        <begin position="331"/>
        <end position="352"/>
    </location>
</feature>
<keyword evidence="2 5" id="KW-0812">Transmembrane</keyword>
<gene>
    <name evidence="9" type="ORF">EDC35_103254</name>
</gene>
<feature type="transmembrane region" description="Helical" evidence="6">
    <location>
        <begin position="429"/>
        <end position="450"/>
    </location>
</feature>
<feature type="transmembrane region" description="Helical" evidence="6">
    <location>
        <begin position="558"/>
        <end position="582"/>
    </location>
</feature>